<proteinExistence type="predicted"/>
<dbReference type="InterPro" id="IPR036179">
    <property type="entry name" value="Ig-like_dom_sf"/>
</dbReference>
<protein>
    <recommendedName>
        <fullName evidence="6">Ig-like domain-containing protein</fullName>
    </recommendedName>
</protein>
<feature type="domain" description="Ig-like" evidence="6">
    <location>
        <begin position="25"/>
        <end position="124"/>
    </location>
</feature>
<evidence type="ECO:0000256" key="4">
    <source>
        <dbReference type="ARBA" id="ARBA00023319"/>
    </source>
</evidence>
<dbReference type="Pfam" id="PF07679">
    <property type="entry name" value="I-set"/>
    <property type="match status" value="2"/>
</dbReference>
<dbReference type="SMART" id="SM00408">
    <property type="entry name" value="IGc2"/>
    <property type="match status" value="3"/>
</dbReference>
<dbReference type="PANTHER" id="PTHR12231:SF220">
    <property type="entry name" value="LACHESIN"/>
    <property type="match status" value="1"/>
</dbReference>
<dbReference type="OrthoDB" id="10010359at2759"/>
<dbReference type="InterPro" id="IPR013783">
    <property type="entry name" value="Ig-like_fold"/>
</dbReference>
<dbReference type="InterPro" id="IPR051170">
    <property type="entry name" value="Neural/epithelial_adhesion"/>
</dbReference>
<dbReference type="InterPro" id="IPR003599">
    <property type="entry name" value="Ig_sub"/>
</dbReference>
<keyword evidence="1 5" id="KW-0732">Signal</keyword>
<dbReference type="AlphaFoldDB" id="A0A7R9Q3M6"/>
<dbReference type="InterPro" id="IPR003598">
    <property type="entry name" value="Ig_sub2"/>
</dbReference>
<dbReference type="Gene3D" id="2.60.40.10">
    <property type="entry name" value="Immunoglobulins"/>
    <property type="match status" value="3"/>
</dbReference>
<dbReference type="InterPro" id="IPR013098">
    <property type="entry name" value="Ig_I-set"/>
</dbReference>
<feature type="chain" id="PRO_5036211711" description="Ig-like domain-containing protein" evidence="5">
    <location>
        <begin position="22"/>
        <end position="378"/>
    </location>
</feature>
<feature type="domain" description="Ig-like" evidence="6">
    <location>
        <begin position="236"/>
        <end position="328"/>
    </location>
</feature>
<dbReference type="EMBL" id="CAJPIZ010007799">
    <property type="protein sequence ID" value="CAG2110605.1"/>
    <property type="molecule type" value="Genomic_DNA"/>
</dbReference>
<dbReference type="Pfam" id="PF13927">
    <property type="entry name" value="Ig_3"/>
    <property type="match status" value="1"/>
</dbReference>
<dbReference type="InterPro" id="IPR007110">
    <property type="entry name" value="Ig-like_dom"/>
</dbReference>
<evidence type="ECO:0000256" key="3">
    <source>
        <dbReference type="ARBA" id="ARBA00023157"/>
    </source>
</evidence>
<dbReference type="SUPFAM" id="SSF48726">
    <property type="entry name" value="Immunoglobulin"/>
    <property type="match status" value="3"/>
</dbReference>
<keyword evidence="4" id="KW-0393">Immunoglobulin domain</keyword>
<gene>
    <name evidence="7" type="ORF">OSB1V03_LOCUS10588</name>
</gene>
<dbReference type="GO" id="GO:0043005">
    <property type="term" value="C:neuron projection"/>
    <property type="evidence" value="ECO:0007669"/>
    <property type="project" value="TreeGrafter"/>
</dbReference>
<dbReference type="SMART" id="SM00409">
    <property type="entry name" value="IG"/>
    <property type="match status" value="3"/>
</dbReference>
<feature type="domain" description="Ig-like" evidence="6">
    <location>
        <begin position="135"/>
        <end position="232"/>
    </location>
</feature>
<evidence type="ECO:0000256" key="2">
    <source>
        <dbReference type="ARBA" id="ARBA00022737"/>
    </source>
</evidence>
<accession>A0A7R9Q3M6</accession>
<evidence type="ECO:0000259" key="6">
    <source>
        <dbReference type="PROSITE" id="PS50835"/>
    </source>
</evidence>
<dbReference type="PROSITE" id="PS50835">
    <property type="entry name" value="IG_LIKE"/>
    <property type="match status" value="3"/>
</dbReference>
<evidence type="ECO:0000313" key="8">
    <source>
        <dbReference type="Proteomes" id="UP000759131"/>
    </source>
</evidence>
<dbReference type="CDD" id="cd00096">
    <property type="entry name" value="Ig"/>
    <property type="match status" value="1"/>
</dbReference>
<organism evidence="7">
    <name type="scientific">Medioppia subpectinata</name>
    <dbReference type="NCBI Taxonomy" id="1979941"/>
    <lineage>
        <taxon>Eukaryota</taxon>
        <taxon>Metazoa</taxon>
        <taxon>Ecdysozoa</taxon>
        <taxon>Arthropoda</taxon>
        <taxon>Chelicerata</taxon>
        <taxon>Arachnida</taxon>
        <taxon>Acari</taxon>
        <taxon>Acariformes</taxon>
        <taxon>Sarcoptiformes</taxon>
        <taxon>Oribatida</taxon>
        <taxon>Brachypylina</taxon>
        <taxon>Oppioidea</taxon>
        <taxon>Oppiidae</taxon>
        <taxon>Medioppia</taxon>
    </lineage>
</organism>
<sequence length="378" mass="42615">MLLIVVIYWLASCLSLPGIDGQQNPTISFITKEKVVSIGDSLEIYCQVQYAKDYPVVWTKVNNDNPNNALFISRGSTIIVPESRYSVRHDEKQSIYTLIISKVQEIDAGEYRCEITTGISSKVSADVQVYIQIPPVISDNSTRRHVLCVLNTSYPVITYVGANVTLRCYGSGYPPPFISWRREQNQILPNGMAYFRGNHLRLDNITKDHRGTYYCVADNGVSSGARRHVGVEVEFPPFISIARPQTGQALQYDADLHCHIEAFPSPSVVWLKDGQVLNDNQHYQISIFARSDEFTDTTLRVKRIEKRQYGLYTCRAVNKLGQREETIELVETVNVVCPPACNVGLQYTSHATRILSSFLYKIAVPLSLVLSARYISYA</sequence>
<dbReference type="PANTHER" id="PTHR12231">
    <property type="entry name" value="CTX-RELATED TYPE I TRANSMEMBRANE PROTEIN"/>
    <property type="match status" value="1"/>
</dbReference>
<dbReference type="Proteomes" id="UP000759131">
    <property type="component" value="Unassembled WGS sequence"/>
</dbReference>
<evidence type="ECO:0000256" key="1">
    <source>
        <dbReference type="ARBA" id="ARBA00022729"/>
    </source>
</evidence>
<dbReference type="EMBL" id="OC862374">
    <property type="protein sequence ID" value="CAD7630175.1"/>
    <property type="molecule type" value="Genomic_DNA"/>
</dbReference>
<keyword evidence="2" id="KW-0677">Repeat</keyword>
<feature type="signal peptide" evidence="5">
    <location>
        <begin position="1"/>
        <end position="21"/>
    </location>
</feature>
<evidence type="ECO:0000313" key="7">
    <source>
        <dbReference type="EMBL" id="CAD7630175.1"/>
    </source>
</evidence>
<name>A0A7R9Q3M6_9ACAR</name>
<reference evidence="7" key="1">
    <citation type="submission" date="2020-11" db="EMBL/GenBank/DDBJ databases">
        <authorList>
            <person name="Tran Van P."/>
        </authorList>
    </citation>
    <scope>NUCLEOTIDE SEQUENCE</scope>
</reference>
<evidence type="ECO:0000256" key="5">
    <source>
        <dbReference type="SAM" id="SignalP"/>
    </source>
</evidence>
<keyword evidence="8" id="KW-1185">Reference proteome</keyword>
<keyword evidence="3" id="KW-1015">Disulfide bond</keyword>